<evidence type="ECO:0000256" key="1">
    <source>
        <dbReference type="ARBA" id="ARBA00022512"/>
    </source>
</evidence>
<feature type="compositionally biased region" description="Low complexity" evidence="5">
    <location>
        <begin position="71"/>
        <end position="86"/>
    </location>
</feature>
<evidence type="ECO:0000256" key="3">
    <source>
        <dbReference type="ARBA" id="ARBA00022729"/>
    </source>
</evidence>
<keyword evidence="4" id="KW-0572">Peptidoglycan-anchor</keyword>
<accession>A0A0R1U1X5</accession>
<gene>
    <name evidence="8" type="ORF">FC32_GL001766</name>
</gene>
<dbReference type="AlphaFoldDB" id="A0A0R1U1X5"/>
<dbReference type="InterPro" id="IPR059115">
    <property type="entry name" value="Rib"/>
</dbReference>
<dbReference type="Pfam" id="PF00746">
    <property type="entry name" value="Gram_pos_anchor"/>
    <property type="match status" value="1"/>
</dbReference>
<keyword evidence="6" id="KW-0472">Membrane</keyword>
<evidence type="ECO:0000256" key="4">
    <source>
        <dbReference type="ARBA" id="ARBA00023088"/>
    </source>
</evidence>
<keyword evidence="6" id="KW-1133">Transmembrane helix</keyword>
<comment type="caution">
    <text evidence="8">The sequence shown here is derived from an EMBL/GenBank/DDBJ whole genome shotgun (WGS) entry which is preliminary data.</text>
</comment>
<name>A0A0R1U1X5_9LACO</name>
<keyword evidence="3" id="KW-0732">Signal</keyword>
<organism evidence="8 9">
    <name type="scientific">Ligilactobacillus apodemi DSM 16634 = JCM 16172</name>
    <dbReference type="NCBI Taxonomy" id="1423724"/>
    <lineage>
        <taxon>Bacteria</taxon>
        <taxon>Bacillati</taxon>
        <taxon>Bacillota</taxon>
        <taxon>Bacilli</taxon>
        <taxon>Lactobacillales</taxon>
        <taxon>Lactobacillaceae</taxon>
        <taxon>Ligilactobacillus</taxon>
    </lineage>
</organism>
<dbReference type="PROSITE" id="PS50847">
    <property type="entry name" value="GRAM_POS_ANCHORING"/>
    <property type="match status" value="1"/>
</dbReference>
<dbReference type="Proteomes" id="UP000051324">
    <property type="component" value="Unassembled WGS sequence"/>
</dbReference>
<feature type="region of interest" description="Disordered" evidence="5">
    <location>
        <begin position="1"/>
        <end position="38"/>
    </location>
</feature>
<feature type="transmembrane region" description="Helical" evidence="6">
    <location>
        <begin position="121"/>
        <end position="138"/>
    </location>
</feature>
<evidence type="ECO:0000313" key="9">
    <source>
        <dbReference type="Proteomes" id="UP000051324"/>
    </source>
</evidence>
<dbReference type="InterPro" id="IPR012706">
    <property type="entry name" value="Rib_alpha_Esp_rpt"/>
</dbReference>
<evidence type="ECO:0000313" key="8">
    <source>
        <dbReference type="EMBL" id="KRL87341.1"/>
    </source>
</evidence>
<dbReference type="InterPro" id="IPR019931">
    <property type="entry name" value="LPXTG_anchor"/>
</dbReference>
<protein>
    <recommendedName>
        <fullName evidence="7">Gram-positive cocci surface proteins LPxTG domain-containing protein</fullName>
    </recommendedName>
</protein>
<keyword evidence="1" id="KW-0134">Cell wall</keyword>
<reference evidence="8 9" key="1">
    <citation type="journal article" date="2015" name="Genome Announc.">
        <title>Expanding the biotechnology potential of lactobacilli through comparative genomics of 213 strains and associated genera.</title>
        <authorList>
            <person name="Sun Z."/>
            <person name="Harris H.M."/>
            <person name="McCann A."/>
            <person name="Guo C."/>
            <person name="Argimon S."/>
            <person name="Zhang W."/>
            <person name="Yang X."/>
            <person name="Jeffery I.B."/>
            <person name="Cooney J.C."/>
            <person name="Kagawa T.F."/>
            <person name="Liu W."/>
            <person name="Song Y."/>
            <person name="Salvetti E."/>
            <person name="Wrobel A."/>
            <person name="Rasinkangas P."/>
            <person name="Parkhill J."/>
            <person name="Rea M.C."/>
            <person name="O'Sullivan O."/>
            <person name="Ritari J."/>
            <person name="Douillard F.P."/>
            <person name="Paul Ross R."/>
            <person name="Yang R."/>
            <person name="Briner A.E."/>
            <person name="Felis G.E."/>
            <person name="de Vos W.M."/>
            <person name="Barrangou R."/>
            <person name="Klaenhammer T.R."/>
            <person name="Caufield P.W."/>
            <person name="Cui Y."/>
            <person name="Zhang H."/>
            <person name="O'Toole P.W."/>
        </authorList>
    </citation>
    <scope>NUCLEOTIDE SEQUENCE [LARGE SCALE GENOMIC DNA]</scope>
    <source>
        <strain evidence="8 9">DSM 16634</strain>
    </source>
</reference>
<proteinExistence type="predicted"/>
<dbReference type="NCBIfam" id="TIGR01167">
    <property type="entry name" value="LPXTG_anchor"/>
    <property type="match status" value="1"/>
</dbReference>
<keyword evidence="9" id="KW-1185">Reference proteome</keyword>
<feature type="compositionally biased region" description="Polar residues" evidence="5">
    <location>
        <begin position="1"/>
        <end position="11"/>
    </location>
</feature>
<dbReference type="eggNOG" id="COG3064">
    <property type="taxonomic scope" value="Bacteria"/>
</dbReference>
<feature type="region of interest" description="Disordered" evidence="5">
    <location>
        <begin position="67"/>
        <end position="115"/>
    </location>
</feature>
<evidence type="ECO:0000256" key="2">
    <source>
        <dbReference type="ARBA" id="ARBA00022525"/>
    </source>
</evidence>
<dbReference type="NCBIfam" id="TIGR02331">
    <property type="entry name" value="rib_alpha"/>
    <property type="match status" value="1"/>
</dbReference>
<dbReference type="Pfam" id="PF08428">
    <property type="entry name" value="Rib"/>
    <property type="match status" value="1"/>
</dbReference>
<dbReference type="EMBL" id="AZFT01000004">
    <property type="protein sequence ID" value="KRL87341.1"/>
    <property type="molecule type" value="Genomic_DNA"/>
</dbReference>
<feature type="domain" description="Gram-positive cocci surface proteins LPxTG" evidence="7">
    <location>
        <begin position="111"/>
        <end position="147"/>
    </location>
</feature>
<keyword evidence="6" id="KW-0812">Transmembrane</keyword>
<evidence type="ECO:0000256" key="6">
    <source>
        <dbReference type="SAM" id="Phobius"/>
    </source>
</evidence>
<dbReference type="STRING" id="1423724.FC32_GL001766"/>
<evidence type="ECO:0000256" key="5">
    <source>
        <dbReference type="SAM" id="MobiDB-lite"/>
    </source>
</evidence>
<sequence>MTTTVGGNPSASDGIKNKEDMPAGTTYEWESPVDTSTPGIKEGIVIVKYPDGSSERVVVRVIVGTNDDYVAPTTPGTQKPTAPTQTKTDDTKAPVVKVTSNTGNTSEGKELPQMGNANNNALGLAGLGLLASSALIVAKGKKKRKNN</sequence>
<keyword evidence="2" id="KW-0964">Secreted</keyword>
<dbReference type="PATRIC" id="fig|1423724.4.peg.1837"/>
<evidence type="ECO:0000259" key="7">
    <source>
        <dbReference type="PROSITE" id="PS50847"/>
    </source>
</evidence>